<dbReference type="GO" id="GO:0003677">
    <property type="term" value="F:DNA binding"/>
    <property type="evidence" value="ECO:0007669"/>
    <property type="project" value="UniProtKB-KW"/>
</dbReference>
<evidence type="ECO:0000313" key="6">
    <source>
        <dbReference type="EMBL" id="PZQ61858.1"/>
    </source>
</evidence>
<evidence type="ECO:0000256" key="1">
    <source>
        <dbReference type="ARBA" id="ARBA00009437"/>
    </source>
</evidence>
<dbReference type="EMBL" id="QFQI01000002">
    <property type="protein sequence ID" value="PZQ61858.1"/>
    <property type="molecule type" value="Genomic_DNA"/>
</dbReference>
<comment type="caution">
    <text evidence="6">The sequence shown here is derived from an EMBL/GenBank/DDBJ whole genome shotgun (WGS) entry which is preliminary data.</text>
</comment>
<dbReference type="GO" id="GO:0003700">
    <property type="term" value="F:DNA-binding transcription factor activity"/>
    <property type="evidence" value="ECO:0007669"/>
    <property type="project" value="InterPro"/>
</dbReference>
<dbReference type="InterPro" id="IPR036388">
    <property type="entry name" value="WH-like_DNA-bd_sf"/>
</dbReference>
<dbReference type="CDD" id="cd08414">
    <property type="entry name" value="PBP2_LTTR_aromatics_like"/>
    <property type="match status" value="1"/>
</dbReference>
<dbReference type="Pfam" id="PF00126">
    <property type="entry name" value="HTH_1"/>
    <property type="match status" value="1"/>
</dbReference>
<sequence length="309" mass="33146">MLDPRLLDLFVHVAEERSFGRAAERLNLAQSTVSAQIRRLEDTVGAPLLTRHKRAAVQLTDVGRLFLAEARDVLDRLERAERYGRMAARGLAGPLAVGYIFSALPSGVLPALLRVVRHDTPLIRVAPQQAETPEQIAAVAERRLDIGLIRPRSAYPDGVRAQVIHREPLLLLLGADDPLTAHPLVPAVALRGRTFLLPQFNERAGLVEKLERLAATGGFAMPDVIRTNDFVSAAGLAAAGYGLVLAPASLARLGVEGLVARRIAGFDDALETALIWHDRGSAVARRIGERLATQPLAISAGAEAPPGTS</sequence>
<gene>
    <name evidence="6" type="ORF">DI544_04365</name>
</gene>
<keyword evidence="2" id="KW-0805">Transcription regulation</keyword>
<dbReference type="PANTHER" id="PTHR30346">
    <property type="entry name" value="TRANSCRIPTIONAL DUAL REGULATOR HCAR-RELATED"/>
    <property type="match status" value="1"/>
</dbReference>
<dbReference type="PANTHER" id="PTHR30346:SF17">
    <property type="entry name" value="LYSR FAMILY TRANSCRIPTIONAL REGULATOR"/>
    <property type="match status" value="1"/>
</dbReference>
<dbReference type="PRINTS" id="PR00039">
    <property type="entry name" value="HTHLYSR"/>
</dbReference>
<reference evidence="6 7" key="1">
    <citation type="submission" date="2017-08" db="EMBL/GenBank/DDBJ databases">
        <title>Infants hospitalized years apart are colonized by the same room-sourced microbial strains.</title>
        <authorList>
            <person name="Brooks B."/>
            <person name="Olm M.R."/>
            <person name="Firek B.A."/>
            <person name="Baker R."/>
            <person name="Thomas B.C."/>
            <person name="Morowitz M.J."/>
            <person name="Banfield J.F."/>
        </authorList>
    </citation>
    <scope>NUCLEOTIDE SEQUENCE [LARGE SCALE GENOMIC DNA]</scope>
    <source>
        <strain evidence="6">S2_005_001_R1_22</strain>
    </source>
</reference>
<dbReference type="PROSITE" id="PS50931">
    <property type="entry name" value="HTH_LYSR"/>
    <property type="match status" value="1"/>
</dbReference>
<dbReference type="FunFam" id="1.10.10.10:FF:000001">
    <property type="entry name" value="LysR family transcriptional regulator"/>
    <property type="match status" value="1"/>
</dbReference>
<evidence type="ECO:0000256" key="2">
    <source>
        <dbReference type="ARBA" id="ARBA00023015"/>
    </source>
</evidence>
<dbReference type="GO" id="GO:0032993">
    <property type="term" value="C:protein-DNA complex"/>
    <property type="evidence" value="ECO:0007669"/>
    <property type="project" value="TreeGrafter"/>
</dbReference>
<keyword evidence="3" id="KW-0238">DNA-binding</keyword>
<dbReference type="SUPFAM" id="SSF53850">
    <property type="entry name" value="Periplasmic binding protein-like II"/>
    <property type="match status" value="1"/>
</dbReference>
<dbReference type="SUPFAM" id="SSF46785">
    <property type="entry name" value="Winged helix' DNA-binding domain"/>
    <property type="match status" value="1"/>
</dbReference>
<dbReference type="Pfam" id="PF03466">
    <property type="entry name" value="LysR_substrate"/>
    <property type="match status" value="1"/>
</dbReference>
<dbReference type="Proteomes" id="UP000249229">
    <property type="component" value="Unassembled WGS sequence"/>
</dbReference>
<keyword evidence="4" id="KW-0804">Transcription</keyword>
<dbReference type="InterPro" id="IPR036390">
    <property type="entry name" value="WH_DNA-bd_sf"/>
</dbReference>
<evidence type="ECO:0000256" key="4">
    <source>
        <dbReference type="ARBA" id="ARBA00023163"/>
    </source>
</evidence>
<evidence type="ECO:0000313" key="7">
    <source>
        <dbReference type="Proteomes" id="UP000249229"/>
    </source>
</evidence>
<dbReference type="Gene3D" id="3.40.190.10">
    <property type="entry name" value="Periplasmic binding protein-like II"/>
    <property type="match status" value="2"/>
</dbReference>
<name>A0A2W5PBG5_9SPHN</name>
<dbReference type="InterPro" id="IPR000847">
    <property type="entry name" value="LysR_HTH_N"/>
</dbReference>
<dbReference type="InterPro" id="IPR005119">
    <property type="entry name" value="LysR_subst-bd"/>
</dbReference>
<dbReference type="Gene3D" id="1.10.10.10">
    <property type="entry name" value="Winged helix-like DNA-binding domain superfamily/Winged helix DNA-binding domain"/>
    <property type="match status" value="1"/>
</dbReference>
<organism evidence="6 7">
    <name type="scientific">Sphingomonas taxi</name>
    <dbReference type="NCBI Taxonomy" id="1549858"/>
    <lineage>
        <taxon>Bacteria</taxon>
        <taxon>Pseudomonadati</taxon>
        <taxon>Pseudomonadota</taxon>
        <taxon>Alphaproteobacteria</taxon>
        <taxon>Sphingomonadales</taxon>
        <taxon>Sphingomonadaceae</taxon>
        <taxon>Sphingomonas</taxon>
    </lineage>
</organism>
<protein>
    <submittedName>
        <fullName evidence="6">LysR family transcriptional regulator</fullName>
    </submittedName>
</protein>
<accession>A0A2W5PBG5</accession>
<evidence type="ECO:0000256" key="3">
    <source>
        <dbReference type="ARBA" id="ARBA00023125"/>
    </source>
</evidence>
<comment type="similarity">
    <text evidence="1">Belongs to the LysR transcriptional regulatory family.</text>
</comment>
<proteinExistence type="inferred from homology"/>
<feature type="domain" description="HTH lysR-type" evidence="5">
    <location>
        <begin position="2"/>
        <end position="60"/>
    </location>
</feature>
<evidence type="ECO:0000259" key="5">
    <source>
        <dbReference type="PROSITE" id="PS50931"/>
    </source>
</evidence>
<dbReference type="AlphaFoldDB" id="A0A2W5PBG5"/>